<dbReference type="OMA" id="IFLYKQW"/>
<dbReference type="EMBL" id="CAJJDM010000050">
    <property type="protein sequence ID" value="CAD8072931.1"/>
    <property type="molecule type" value="Genomic_DNA"/>
</dbReference>
<keyword evidence="2" id="KW-1185">Reference proteome</keyword>
<proteinExistence type="predicted"/>
<organism evidence="1 2">
    <name type="scientific">Paramecium primaurelia</name>
    <dbReference type="NCBI Taxonomy" id="5886"/>
    <lineage>
        <taxon>Eukaryota</taxon>
        <taxon>Sar</taxon>
        <taxon>Alveolata</taxon>
        <taxon>Ciliophora</taxon>
        <taxon>Intramacronucleata</taxon>
        <taxon>Oligohymenophorea</taxon>
        <taxon>Peniculida</taxon>
        <taxon>Parameciidae</taxon>
        <taxon>Paramecium</taxon>
    </lineage>
</organism>
<gene>
    <name evidence="1" type="ORF">PPRIM_AZ9-3.1.T0500120</name>
</gene>
<sequence length="546" mass="64352">MEEHLHLQITIQEFQSDSTMSDLIAFQIKTKHATITTNSYEICKGSIPINETHLISLEDRSINSNLNKLELLLLLNNEVAGRVDCNLTKLLNFNLEIQNYNDSYIETEEKVILDNNSVLNSKVKLKLKVLNQTEQNSQRTTINIATSEIQHEQNIILIQLRKELENWKSKYTNIAKELNLLGDELLSLQIKEKGELHSYLSTEINIFRKIMKSKLQHFLQIHDNQMDQIYLLKKELNSFRSKLCLKCSEPFFKHSSQNLFEKIQYLSSIIDKKQSEQFSLMKSLEIEKQQQKSLQDTIQILNQQQLLLRQALSKSKKQVEDSFKIQSQQELQIQQLHKEIISKTQIILLLNKRCLELEQQNYRMNSDIQQTIFLYKQWSNSIVKLIEKESSQKQILGDILKQLNNSLKFLAFNDILNKDSNSENEYHNKIEQYIQDYHLQFTQLEQLLYQYRIKFINDNLTSNSIKSDEFNTFLLYFPQENVNEQDTKQSDIQKYLNYQLEQNIFNLIQQKDAEITKLKQKIADMLNLALELGNSVLVEQMQLTVI</sequence>
<comment type="caution">
    <text evidence="1">The sequence shown here is derived from an EMBL/GenBank/DDBJ whole genome shotgun (WGS) entry which is preliminary data.</text>
</comment>
<protein>
    <submittedName>
        <fullName evidence="1">Uncharacterized protein</fullName>
    </submittedName>
</protein>
<accession>A0A8S1M596</accession>
<reference evidence="1" key="1">
    <citation type="submission" date="2021-01" db="EMBL/GenBank/DDBJ databases">
        <authorList>
            <consortium name="Genoscope - CEA"/>
            <person name="William W."/>
        </authorList>
    </citation>
    <scope>NUCLEOTIDE SEQUENCE</scope>
</reference>
<dbReference type="Proteomes" id="UP000688137">
    <property type="component" value="Unassembled WGS sequence"/>
</dbReference>
<evidence type="ECO:0000313" key="2">
    <source>
        <dbReference type="Proteomes" id="UP000688137"/>
    </source>
</evidence>
<name>A0A8S1M596_PARPR</name>
<evidence type="ECO:0000313" key="1">
    <source>
        <dbReference type="EMBL" id="CAD8072931.1"/>
    </source>
</evidence>
<dbReference type="AlphaFoldDB" id="A0A8S1M596"/>